<proteinExistence type="predicted"/>
<gene>
    <name evidence="2" type="ORF">H8L47_09995</name>
</gene>
<evidence type="ECO:0000313" key="2">
    <source>
        <dbReference type="EMBL" id="MBC3907898.1"/>
    </source>
</evidence>
<dbReference type="InterPro" id="IPR025161">
    <property type="entry name" value="IS402-like_dom"/>
</dbReference>
<sequence length="53" mass="6087">MTRREELTEDQWSILAPLIPESTRRSDGRGRPEVHDNRAVLNGILWILRTGAC</sequence>
<name>A0ABR6Z8A5_9BURK</name>
<feature type="domain" description="Insertion element IS402-like" evidence="1">
    <location>
        <begin position="7"/>
        <end position="52"/>
    </location>
</feature>
<dbReference type="Pfam" id="PF13340">
    <property type="entry name" value="DUF4096"/>
    <property type="match status" value="1"/>
</dbReference>
<comment type="caution">
    <text evidence="2">The sequence shown here is derived from an EMBL/GenBank/DDBJ whole genome shotgun (WGS) entry which is preliminary data.</text>
</comment>
<reference evidence="2 3" key="1">
    <citation type="submission" date="2020-08" db="EMBL/GenBank/DDBJ databases">
        <title>Novel species isolated from subtropical streams in China.</title>
        <authorList>
            <person name="Lu H."/>
        </authorList>
    </citation>
    <scope>NUCLEOTIDE SEQUENCE [LARGE SCALE GENOMIC DNA]</scope>
    <source>
        <strain evidence="2 3">NL8W</strain>
    </source>
</reference>
<evidence type="ECO:0000259" key="1">
    <source>
        <dbReference type="Pfam" id="PF13340"/>
    </source>
</evidence>
<protein>
    <submittedName>
        <fullName evidence="2">Transposase</fullName>
    </submittedName>
</protein>
<dbReference type="EMBL" id="JACOFX010000004">
    <property type="protein sequence ID" value="MBC3907898.1"/>
    <property type="molecule type" value="Genomic_DNA"/>
</dbReference>
<accession>A0ABR6Z8A5</accession>
<evidence type="ECO:0000313" key="3">
    <source>
        <dbReference type="Proteomes" id="UP000646911"/>
    </source>
</evidence>
<dbReference type="Proteomes" id="UP000646911">
    <property type="component" value="Unassembled WGS sequence"/>
</dbReference>
<keyword evidence="3" id="KW-1185">Reference proteome</keyword>
<organism evidence="2 3">
    <name type="scientific">Undibacterium umbellatum</name>
    <dbReference type="NCBI Taxonomy" id="2762300"/>
    <lineage>
        <taxon>Bacteria</taxon>
        <taxon>Pseudomonadati</taxon>
        <taxon>Pseudomonadota</taxon>
        <taxon>Betaproteobacteria</taxon>
        <taxon>Burkholderiales</taxon>
        <taxon>Oxalobacteraceae</taxon>
        <taxon>Undibacterium</taxon>
    </lineage>
</organism>